<dbReference type="GO" id="GO:0036376">
    <property type="term" value="P:sodium ion export across plasma membrane"/>
    <property type="evidence" value="ECO:0007669"/>
    <property type="project" value="InterPro"/>
</dbReference>
<dbReference type="STRING" id="1121097.GCA_000428125_03058"/>
<keyword evidence="3 6" id="KW-0812">Transmembrane</keyword>
<dbReference type="InterPro" id="IPR036415">
    <property type="entry name" value="Lamin_tail_dom_sf"/>
</dbReference>
<dbReference type="InterPro" id="IPR005899">
    <property type="entry name" value="Na_pump_deCOase"/>
</dbReference>
<dbReference type="eggNOG" id="COG3630">
    <property type="taxonomic scope" value="Bacteria"/>
</dbReference>
<evidence type="ECO:0000256" key="5">
    <source>
        <dbReference type="ARBA" id="ARBA00023136"/>
    </source>
</evidence>
<evidence type="ECO:0000256" key="7">
    <source>
        <dbReference type="SAM" id="SignalP"/>
    </source>
</evidence>
<keyword evidence="7" id="KW-0732">Signal</keyword>
<keyword evidence="10" id="KW-1185">Reference proteome</keyword>
<dbReference type="PROSITE" id="PS51841">
    <property type="entry name" value="LTD"/>
    <property type="match status" value="1"/>
</dbReference>
<dbReference type="Proteomes" id="UP000027601">
    <property type="component" value="Unassembled WGS sequence"/>
</dbReference>
<comment type="subcellular location">
    <subcellularLocation>
        <location evidence="1">Cell membrane</location>
    </subcellularLocation>
</comment>
<feature type="domain" description="LTD" evidence="8">
    <location>
        <begin position="19"/>
        <end position="152"/>
    </location>
</feature>
<dbReference type="AlphaFoldDB" id="A0A069D6P6"/>
<protein>
    <submittedName>
        <fullName evidence="9">Membrane protein associated with methylmalonyl-CoA decarboxylase</fullName>
    </submittedName>
</protein>
<evidence type="ECO:0000256" key="3">
    <source>
        <dbReference type="ARBA" id="ARBA00022692"/>
    </source>
</evidence>
<accession>A0A069D6P6</accession>
<evidence type="ECO:0000313" key="9">
    <source>
        <dbReference type="EMBL" id="GAK37991.1"/>
    </source>
</evidence>
<keyword evidence="2" id="KW-1003">Cell membrane</keyword>
<gene>
    <name evidence="9" type="ORF">JCM15093_3283</name>
</gene>
<evidence type="ECO:0000256" key="6">
    <source>
        <dbReference type="SAM" id="Phobius"/>
    </source>
</evidence>
<dbReference type="GO" id="GO:0015081">
    <property type="term" value="F:sodium ion transmembrane transporter activity"/>
    <property type="evidence" value="ECO:0007669"/>
    <property type="project" value="InterPro"/>
</dbReference>
<feature type="chain" id="PRO_5001659964" evidence="7">
    <location>
        <begin position="23"/>
        <end position="315"/>
    </location>
</feature>
<dbReference type="InterPro" id="IPR001322">
    <property type="entry name" value="Lamin_tail_dom"/>
</dbReference>
<evidence type="ECO:0000256" key="2">
    <source>
        <dbReference type="ARBA" id="ARBA00022475"/>
    </source>
</evidence>
<feature type="transmembrane region" description="Helical" evidence="6">
    <location>
        <begin position="207"/>
        <end position="231"/>
    </location>
</feature>
<evidence type="ECO:0000259" key="8">
    <source>
        <dbReference type="PROSITE" id="PS51841"/>
    </source>
</evidence>
<evidence type="ECO:0000256" key="1">
    <source>
        <dbReference type="ARBA" id="ARBA00004236"/>
    </source>
</evidence>
<dbReference type="SUPFAM" id="SSF74853">
    <property type="entry name" value="Lamin A/C globular tail domain"/>
    <property type="match status" value="1"/>
</dbReference>
<dbReference type="Pfam" id="PF04277">
    <property type="entry name" value="OAD_gamma"/>
    <property type="match status" value="1"/>
</dbReference>
<dbReference type="OrthoDB" id="1446022at2"/>
<evidence type="ECO:0000256" key="4">
    <source>
        <dbReference type="ARBA" id="ARBA00022989"/>
    </source>
</evidence>
<comment type="caution">
    <text evidence="9">The sequence shown here is derived from an EMBL/GenBank/DDBJ whole genome shotgun (WGS) entry which is preliminary data.</text>
</comment>
<sequence length="315" mass="35307">MNKIKTGILIVLLAAVCFNSYGQGAKSLKINEVLTKNTENFQDDYGQRNAWIEIFNSSFASVDIRSCYLTNDKRVLNPNLSIEERVSMMYTIPKSDVLTEIAPRQHLLFWADNRPNRGTFHLNFALDSVASNWIALYDANGKTLIDSVTVPANIPANFSYAREADGSHHWILKGGDANNYVTPNTNNQTQDKQEKIDGFRKHDSAGIAMAIIAMSIVFGGLILLYVSFRLISAISVKLAKRNAMKTRGITDKKEAKEKAIGAESGEIFAAISLALHEYQDNVHDIEDTILTINRVKRNYSPWSSKIYTLRQTPKN</sequence>
<keyword evidence="4 6" id="KW-1133">Transmembrane helix</keyword>
<dbReference type="GO" id="GO:0005886">
    <property type="term" value="C:plasma membrane"/>
    <property type="evidence" value="ECO:0007669"/>
    <property type="project" value="UniProtKB-SubCell"/>
</dbReference>
<reference evidence="9 10" key="1">
    <citation type="journal article" date="2015" name="Microbes Environ.">
        <title>Distribution and evolution of nitrogen fixation genes in the phylum bacteroidetes.</title>
        <authorList>
            <person name="Inoue J."/>
            <person name="Oshima K."/>
            <person name="Suda W."/>
            <person name="Sakamoto M."/>
            <person name="Iino T."/>
            <person name="Noda S."/>
            <person name="Hongoh Y."/>
            <person name="Hattori M."/>
            <person name="Ohkuma M."/>
        </authorList>
    </citation>
    <scope>NUCLEOTIDE SEQUENCE [LARGE SCALE GENOMIC DNA]</scope>
    <source>
        <strain evidence="9 10">JCM 15093</strain>
    </source>
</reference>
<evidence type="ECO:0000313" key="10">
    <source>
        <dbReference type="Proteomes" id="UP000027601"/>
    </source>
</evidence>
<dbReference type="Pfam" id="PF00932">
    <property type="entry name" value="LTD"/>
    <property type="match status" value="1"/>
</dbReference>
<feature type="signal peptide" evidence="7">
    <location>
        <begin position="1"/>
        <end position="22"/>
    </location>
</feature>
<dbReference type="RefSeq" id="WP_024997531.1">
    <property type="nucleotide sequence ID" value="NZ_ATZI01000024.1"/>
</dbReference>
<proteinExistence type="predicted"/>
<name>A0A069D6P6_9BACE</name>
<organism evidence="9 10">
    <name type="scientific">Bacteroides graminisolvens DSM 19988 = JCM 15093</name>
    <dbReference type="NCBI Taxonomy" id="1121097"/>
    <lineage>
        <taxon>Bacteria</taxon>
        <taxon>Pseudomonadati</taxon>
        <taxon>Bacteroidota</taxon>
        <taxon>Bacteroidia</taxon>
        <taxon>Bacteroidales</taxon>
        <taxon>Bacteroidaceae</taxon>
        <taxon>Bacteroides</taxon>
    </lineage>
</organism>
<dbReference type="EMBL" id="BAJS01000034">
    <property type="protein sequence ID" value="GAK37991.1"/>
    <property type="molecule type" value="Genomic_DNA"/>
</dbReference>
<keyword evidence="5 6" id="KW-0472">Membrane</keyword>